<dbReference type="PROSITE" id="PS51340">
    <property type="entry name" value="MOSC"/>
    <property type="match status" value="1"/>
</dbReference>
<keyword evidence="1" id="KW-0472">Membrane</keyword>
<dbReference type="InterPro" id="IPR011037">
    <property type="entry name" value="Pyrv_Knase-like_insert_dom_sf"/>
</dbReference>
<sequence>MSFAKFPPRLEALDLTSTTAFSASLTLLLIICPAVYLTSRWLGSSRSSSPSLTIMADVRVSKILVHPIKSCRGISVQSSRYTREGLESDRKWCIIEADDKKVITAREFPKMVLITPNIEDVDPASPHSGVLRVSFPDESDCQPFSVPLSPNQATLASWQRLEKILMWHVPFDAYICEALPGSPSPSPSEVLSSYFGRPVHLVYKGAQLRPVDPTPTHPKLEATAVFQDCYPLMVLSQESTARVEEELRGHVGKQGIDERWSTETLVIERFRPNVVFEGAGPFAEDAWEEIRIGSLPDAPVISLVSKCTRCLLPNVSPETGVMDKAVPYKTLIKFRRVDPTAPMKACLGTNGCPQGEGLIRVGDCVAARTRL</sequence>
<dbReference type="SUPFAM" id="SSF141673">
    <property type="entry name" value="MOSC N-terminal domain-like"/>
    <property type="match status" value="1"/>
</dbReference>
<dbReference type="InterPro" id="IPR005302">
    <property type="entry name" value="MoCF_Sase_C"/>
</dbReference>
<evidence type="ECO:0000313" key="3">
    <source>
        <dbReference type="EMBL" id="KAJ7361360.1"/>
    </source>
</evidence>
<dbReference type="GO" id="GO:0030170">
    <property type="term" value="F:pyridoxal phosphate binding"/>
    <property type="evidence" value="ECO:0007669"/>
    <property type="project" value="InterPro"/>
</dbReference>
<name>A0AAD7F1X5_9AGAR</name>
<feature type="domain" description="MOSC" evidence="2">
    <location>
        <begin position="206"/>
        <end position="368"/>
    </location>
</feature>
<evidence type="ECO:0000256" key="1">
    <source>
        <dbReference type="SAM" id="Phobius"/>
    </source>
</evidence>
<evidence type="ECO:0000259" key="2">
    <source>
        <dbReference type="PROSITE" id="PS51340"/>
    </source>
</evidence>
<protein>
    <submittedName>
        <fullName evidence="3">MOSC N-terminal beta barrel domain-containing protein</fullName>
    </submittedName>
</protein>
<comment type="caution">
    <text evidence="3">The sequence shown here is derived from an EMBL/GenBank/DDBJ whole genome shotgun (WGS) entry which is preliminary data.</text>
</comment>
<organism evidence="3 4">
    <name type="scientific">Mycena albidolilacea</name>
    <dbReference type="NCBI Taxonomy" id="1033008"/>
    <lineage>
        <taxon>Eukaryota</taxon>
        <taxon>Fungi</taxon>
        <taxon>Dikarya</taxon>
        <taxon>Basidiomycota</taxon>
        <taxon>Agaricomycotina</taxon>
        <taxon>Agaricomycetes</taxon>
        <taxon>Agaricomycetidae</taxon>
        <taxon>Agaricales</taxon>
        <taxon>Marasmiineae</taxon>
        <taxon>Mycenaceae</taxon>
        <taxon>Mycena</taxon>
    </lineage>
</organism>
<feature type="transmembrane region" description="Helical" evidence="1">
    <location>
        <begin position="20"/>
        <end position="38"/>
    </location>
</feature>
<dbReference type="Pfam" id="PF03473">
    <property type="entry name" value="MOSC"/>
    <property type="match status" value="1"/>
</dbReference>
<dbReference type="Pfam" id="PF03476">
    <property type="entry name" value="MOSC_N"/>
    <property type="match status" value="1"/>
</dbReference>
<gene>
    <name evidence="3" type="ORF">DFH08DRAFT_843889</name>
</gene>
<proteinExistence type="predicted"/>
<dbReference type="GO" id="GO:0030151">
    <property type="term" value="F:molybdenum ion binding"/>
    <property type="evidence" value="ECO:0007669"/>
    <property type="project" value="InterPro"/>
</dbReference>
<reference evidence="3" key="1">
    <citation type="submission" date="2023-03" db="EMBL/GenBank/DDBJ databases">
        <title>Massive genome expansion in bonnet fungi (Mycena s.s.) driven by repeated elements and novel gene families across ecological guilds.</title>
        <authorList>
            <consortium name="Lawrence Berkeley National Laboratory"/>
            <person name="Harder C.B."/>
            <person name="Miyauchi S."/>
            <person name="Viragh M."/>
            <person name="Kuo A."/>
            <person name="Thoen E."/>
            <person name="Andreopoulos B."/>
            <person name="Lu D."/>
            <person name="Skrede I."/>
            <person name="Drula E."/>
            <person name="Henrissat B."/>
            <person name="Morin E."/>
            <person name="Kohler A."/>
            <person name="Barry K."/>
            <person name="LaButti K."/>
            <person name="Morin E."/>
            <person name="Salamov A."/>
            <person name="Lipzen A."/>
            <person name="Mereny Z."/>
            <person name="Hegedus B."/>
            <person name="Baldrian P."/>
            <person name="Stursova M."/>
            <person name="Weitz H."/>
            <person name="Taylor A."/>
            <person name="Grigoriev I.V."/>
            <person name="Nagy L.G."/>
            <person name="Martin F."/>
            <person name="Kauserud H."/>
        </authorList>
    </citation>
    <scope>NUCLEOTIDE SEQUENCE</scope>
    <source>
        <strain evidence="3">CBHHK002</strain>
    </source>
</reference>
<keyword evidence="1" id="KW-0812">Transmembrane</keyword>
<dbReference type="PANTHER" id="PTHR14237">
    <property type="entry name" value="MOLYBDOPTERIN COFACTOR SULFURASE MOSC"/>
    <property type="match status" value="1"/>
</dbReference>
<keyword evidence="1" id="KW-1133">Transmembrane helix</keyword>
<dbReference type="GO" id="GO:0003824">
    <property type="term" value="F:catalytic activity"/>
    <property type="evidence" value="ECO:0007669"/>
    <property type="project" value="InterPro"/>
</dbReference>
<dbReference type="AlphaFoldDB" id="A0AAD7F1X5"/>
<dbReference type="SUPFAM" id="SSF50800">
    <property type="entry name" value="PK beta-barrel domain-like"/>
    <property type="match status" value="1"/>
</dbReference>
<dbReference type="Proteomes" id="UP001218218">
    <property type="component" value="Unassembled WGS sequence"/>
</dbReference>
<evidence type="ECO:0000313" key="4">
    <source>
        <dbReference type="Proteomes" id="UP001218218"/>
    </source>
</evidence>
<keyword evidence="4" id="KW-1185">Reference proteome</keyword>
<dbReference type="PANTHER" id="PTHR14237:SF19">
    <property type="entry name" value="MITOCHONDRIAL AMIDOXIME REDUCING COMPONENT 1"/>
    <property type="match status" value="1"/>
</dbReference>
<accession>A0AAD7F1X5</accession>
<dbReference type="InterPro" id="IPR005303">
    <property type="entry name" value="MOCOS_middle"/>
</dbReference>
<dbReference type="EMBL" id="JARIHO010000005">
    <property type="protein sequence ID" value="KAJ7361360.1"/>
    <property type="molecule type" value="Genomic_DNA"/>
</dbReference>